<dbReference type="Gene3D" id="3.30.420.10">
    <property type="entry name" value="Ribonuclease H-like superfamily/Ribonuclease H"/>
    <property type="match status" value="1"/>
</dbReference>
<evidence type="ECO:0008006" key="5">
    <source>
        <dbReference type="Google" id="ProtNLM"/>
    </source>
</evidence>
<dbReference type="EMBL" id="JAACJP010000038">
    <property type="protein sequence ID" value="KAF5374013.1"/>
    <property type="molecule type" value="Genomic_DNA"/>
</dbReference>
<accession>A0A8H5GZJ6</accession>
<keyword evidence="4" id="KW-1185">Reference proteome</keyword>
<evidence type="ECO:0000313" key="3">
    <source>
        <dbReference type="EMBL" id="KAF5374013.1"/>
    </source>
</evidence>
<dbReference type="OrthoDB" id="3049395at2759"/>
<dbReference type="InterPro" id="IPR012337">
    <property type="entry name" value="RNaseH-like_sf"/>
</dbReference>
<dbReference type="Gene3D" id="3.60.10.10">
    <property type="entry name" value="Endonuclease/exonuclease/phosphatase"/>
    <property type="match status" value="1"/>
</dbReference>
<dbReference type="GO" id="GO:0004523">
    <property type="term" value="F:RNA-DNA hybrid ribonuclease activity"/>
    <property type="evidence" value="ECO:0007669"/>
    <property type="project" value="InterPro"/>
</dbReference>
<dbReference type="Pfam" id="PF00075">
    <property type="entry name" value="RNase_H"/>
    <property type="match status" value="1"/>
</dbReference>
<evidence type="ECO:0000259" key="1">
    <source>
        <dbReference type="PROSITE" id="PS50878"/>
    </source>
</evidence>
<feature type="domain" description="RNase H type-1" evidence="2">
    <location>
        <begin position="169"/>
        <end position="310"/>
    </location>
</feature>
<dbReference type="AlphaFoldDB" id="A0A8H5GZJ6"/>
<dbReference type="SUPFAM" id="SSF53098">
    <property type="entry name" value="Ribonuclease H-like"/>
    <property type="match status" value="1"/>
</dbReference>
<dbReference type="PANTHER" id="PTHR47027">
    <property type="entry name" value="REVERSE TRANSCRIPTASE DOMAIN-CONTAINING PROTEIN"/>
    <property type="match status" value="1"/>
</dbReference>
<proteinExistence type="predicted"/>
<reference evidence="3 4" key="1">
    <citation type="journal article" date="2020" name="ISME J.">
        <title>Uncovering the hidden diversity of litter-decomposition mechanisms in mushroom-forming fungi.</title>
        <authorList>
            <person name="Floudas D."/>
            <person name="Bentzer J."/>
            <person name="Ahren D."/>
            <person name="Johansson T."/>
            <person name="Persson P."/>
            <person name="Tunlid A."/>
        </authorList>
    </citation>
    <scope>NUCLEOTIDE SEQUENCE [LARGE SCALE GENOMIC DNA]</scope>
    <source>
        <strain evidence="3 4">CBS 661.87</strain>
    </source>
</reference>
<dbReference type="PROSITE" id="PS50879">
    <property type="entry name" value="RNASE_H_1"/>
    <property type="match status" value="1"/>
</dbReference>
<evidence type="ECO:0000313" key="4">
    <source>
        <dbReference type="Proteomes" id="UP000565441"/>
    </source>
</evidence>
<dbReference type="InterPro" id="IPR000477">
    <property type="entry name" value="RT_dom"/>
</dbReference>
<protein>
    <recommendedName>
        <fullName evidence="5">Reverse transcriptase</fullName>
    </recommendedName>
</protein>
<gene>
    <name evidence="3" type="ORF">D9615_009920</name>
</gene>
<dbReference type="InterPro" id="IPR036397">
    <property type="entry name" value="RNaseH_sf"/>
</dbReference>
<dbReference type="InterPro" id="IPR002156">
    <property type="entry name" value="RNaseH_domain"/>
</dbReference>
<evidence type="ECO:0000259" key="2">
    <source>
        <dbReference type="PROSITE" id="PS50879"/>
    </source>
</evidence>
<dbReference type="PANTHER" id="PTHR47027:SF20">
    <property type="entry name" value="REVERSE TRANSCRIPTASE-LIKE PROTEIN WITH RNA-DIRECTED DNA POLYMERASE DOMAIN"/>
    <property type="match status" value="1"/>
</dbReference>
<comment type="caution">
    <text evidence="3">The sequence shown here is derived from an EMBL/GenBank/DDBJ whole genome shotgun (WGS) entry which is preliminary data.</text>
</comment>
<organism evidence="3 4">
    <name type="scientific">Tricholomella constricta</name>
    <dbReference type="NCBI Taxonomy" id="117010"/>
    <lineage>
        <taxon>Eukaryota</taxon>
        <taxon>Fungi</taxon>
        <taxon>Dikarya</taxon>
        <taxon>Basidiomycota</taxon>
        <taxon>Agaricomycotina</taxon>
        <taxon>Agaricomycetes</taxon>
        <taxon>Agaricomycetidae</taxon>
        <taxon>Agaricales</taxon>
        <taxon>Tricholomatineae</taxon>
        <taxon>Lyophyllaceae</taxon>
        <taxon>Tricholomella</taxon>
    </lineage>
</organism>
<dbReference type="Pfam" id="PF00078">
    <property type="entry name" value="RVT_1"/>
    <property type="match status" value="1"/>
</dbReference>
<dbReference type="PROSITE" id="PS50878">
    <property type="entry name" value="RT_POL"/>
    <property type="match status" value="1"/>
</dbReference>
<dbReference type="SUPFAM" id="SSF56219">
    <property type="entry name" value="DNase I-like"/>
    <property type="match status" value="1"/>
</dbReference>
<dbReference type="Proteomes" id="UP000565441">
    <property type="component" value="Unassembled WGS sequence"/>
</dbReference>
<dbReference type="GO" id="GO:0003676">
    <property type="term" value="F:nucleic acid binding"/>
    <property type="evidence" value="ECO:0007669"/>
    <property type="project" value="InterPro"/>
</dbReference>
<dbReference type="InterPro" id="IPR036691">
    <property type="entry name" value="Endo/exonu/phosph_ase_sf"/>
</dbReference>
<sequence>MADFRIILMGDLNARTASLTAYPLDPQRSSKDKTVSTRGRWLCRTLADNDLAIVNGVVRFGNNSGDFTSFQGTRRTVIDYAAVSNSLWPSVTSFTVCPREDGYDHAALCINVTLDINTRALTQIPSRKSTKQEPLPTTTELDKLLIATLEAGKDEKKKNNALYGPTFITTNPTKVAIHGICLNSGKVTATAGVGLYWGPRSPRNTAHRLTGHDLTSTHAELAAVVNALIVAPPDKSLEIMTHSEYAINALTLYAQGSAARGWRVTNGKLIQQAVNAIKTRLAPLHLIHIRNIQQNSHLREARNLAIKGASNIPDAPLPNLQPALPVTTDMDPLEVPKVSSNVIRPPNTIDPEKVPKRTVFPEAHRGRNKLMAIKDLNRRQITEAPSSGIFWKVVKRLADPQRIPISVSASDLKSVFEARLNPPLTLPKTFDQPQHKINRILASLLPTETLDRTPEGFFSNAWTEDDMGWVKDHLKNHSITSAPGEDNVNYATVLTIPNEDLAHLCNECIRLKDAPSTWFKSVIVGVLKKDKPASDPDSYRAIALENALGSWENAKANKEPLFVAAVDATNAFPSTDHPSLWLKLTRMGMGGPLFDWLRMIYGKMEYYVRHGAEESPLFKALIGLLTGDPASPVLWNLYMSDLTMPPDIDDVLLADIPISLMAHADDILIISRTANGLARKLMILEKWCSRNFIVINLIKTVILLFGNIRPPNPVFHLGGTQLSIKATEKYVEISLSTDTNNPLEGHYTSKASTARYCGHRIMAIEDLTGRLTPKELRQLYMARVDCHLTHGCEISPDAEDVHVAKLEDVQVSFLRRTLNVHKRSMLVPLFTETGIMPLRPRRLLLTLRFLQYLVSLKETRYAHIAFRCSLELASRNKKSWVNDLQKALQKMPFHTEPLDPATATALSMTVYVKRFENEVSVWLQGVIDTSDKLYLLRDRKEPRKDEAPAQITLRLRHYLIMVKTRAHREALTSIMLSTHMLAVEKLRWVEHGHPRVNRAERLCRLCRTEVETPEHALLDCTASHELLALRHVFFVELELHPTTPLLHSAIEQMDSINLLKRLIAQRPTISLVAKYAYQVLKLFYDVPIYRPNGTLAS</sequence>
<name>A0A8H5GZJ6_9AGAR</name>
<feature type="domain" description="Reverse transcriptase" evidence="1">
    <location>
        <begin position="477"/>
        <end position="735"/>
    </location>
</feature>